<keyword evidence="4" id="KW-1185">Reference proteome</keyword>
<evidence type="ECO:0000256" key="1">
    <source>
        <dbReference type="SAM" id="MobiDB-lite"/>
    </source>
</evidence>
<proteinExistence type="predicted"/>
<dbReference type="Pfam" id="PF10536">
    <property type="entry name" value="PMD"/>
    <property type="match status" value="1"/>
</dbReference>
<evidence type="ECO:0000313" key="4">
    <source>
        <dbReference type="Proteomes" id="UP000828251"/>
    </source>
</evidence>
<accession>A0A9D3WG53</accession>
<feature type="non-terminal residue" evidence="3">
    <location>
        <position position="1"/>
    </location>
</feature>
<dbReference type="EMBL" id="JAIQCV010000002">
    <property type="protein sequence ID" value="KAH1122753.1"/>
    <property type="molecule type" value="Genomic_DNA"/>
</dbReference>
<dbReference type="OrthoDB" id="593744at2759"/>
<organism evidence="3 4">
    <name type="scientific">Gossypium stocksii</name>
    <dbReference type="NCBI Taxonomy" id="47602"/>
    <lineage>
        <taxon>Eukaryota</taxon>
        <taxon>Viridiplantae</taxon>
        <taxon>Streptophyta</taxon>
        <taxon>Embryophyta</taxon>
        <taxon>Tracheophyta</taxon>
        <taxon>Spermatophyta</taxon>
        <taxon>Magnoliopsida</taxon>
        <taxon>eudicotyledons</taxon>
        <taxon>Gunneridae</taxon>
        <taxon>Pentapetalae</taxon>
        <taxon>rosids</taxon>
        <taxon>malvids</taxon>
        <taxon>Malvales</taxon>
        <taxon>Malvaceae</taxon>
        <taxon>Malvoideae</taxon>
        <taxon>Gossypium</taxon>
    </lineage>
</organism>
<evidence type="ECO:0000313" key="3">
    <source>
        <dbReference type="EMBL" id="KAH1122753.1"/>
    </source>
</evidence>
<reference evidence="3 4" key="1">
    <citation type="journal article" date="2021" name="Plant Biotechnol. J.">
        <title>Multi-omics assisted identification of the key and species-specific regulatory components of drought-tolerant mechanisms in Gossypium stocksii.</title>
        <authorList>
            <person name="Yu D."/>
            <person name="Ke L."/>
            <person name="Zhang D."/>
            <person name="Wu Y."/>
            <person name="Sun Y."/>
            <person name="Mei J."/>
            <person name="Sun J."/>
            <person name="Sun Y."/>
        </authorList>
    </citation>
    <scope>NUCLEOTIDE SEQUENCE [LARGE SCALE GENOMIC DNA]</scope>
    <source>
        <strain evidence="4">cv. E1</strain>
        <tissue evidence="3">Leaf</tissue>
    </source>
</reference>
<dbReference type="PANTHER" id="PTHR46033">
    <property type="entry name" value="PROTEIN MAIN-LIKE 2"/>
    <property type="match status" value="1"/>
</dbReference>
<feature type="compositionally biased region" description="Low complexity" evidence="1">
    <location>
        <begin position="325"/>
        <end position="335"/>
    </location>
</feature>
<dbReference type="GO" id="GO:0010073">
    <property type="term" value="P:meristem maintenance"/>
    <property type="evidence" value="ECO:0007669"/>
    <property type="project" value="InterPro"/>
</dbReference>
<gene>
    <name evidence="3" type="ORF">J1N35_005913</name>
</gene>
<feature type="region of interest" description="Disordered" evidence="1">
    <location>
        <begin position="219"/>
        <end position="252"/>
    </location>
</feature>
<feature type="domain" description="Aminotransferase-like plant mobile" evidence="2">
    <location>
        <begin position="12"/>
        <end position="195"/>
    </location>
</feature>
<evidence type="ECO:0000259" key="2">
    <source>
        <dbReference type="Pfam" id="PF10536"/>
    </source>
</evidence>
<dbReference type="InterPro" id="IPR019557">
    <property type="entry name" value="AminoTfrase-like_pln_mobile"/>
</dbReference>
<dbReference type="InterPro" id="IPR044824">
    <property type="entry name" value="MAIN-like"/>
</dbReference>
<feature type="region of interest" description="Disordered" evidence="1">
    <location>
        <begin position="305"/>
        <end position="335"/>
    </location>
</feature>
<protein>
    <recommendedName>
        <fullName evidence="2">Aminotransferase-like plant mobile domain-containing protein</fullName>
    </recommendedName>
</protein>
<dbReference type="PANTHER" id="PTHR46033:SF8">
    <property type="entry name" value="PROTEIN MAINTENANCE OF MERISTEMS-LIKE"/>
    <property type="match status" value="1"/>
</dbReference>
<sequence length="335" mass="38668">GAPNDGEGRLTNVKFTWLKENFQHLLSSPTQMDIIYAAKAFILQLIGGILLLDINQNKVPIMYLPLLEDLELARRFSWGSAVLACLYCELCQVTKPSAKIMGSCCLLLYILFFAWKKLSDIFIHFFRWATIPGTRRSFMVPMYRMMIETYSGDGFIWMLYVKENIAALIPAWVIMQQQLFMSNVPLINLHMVEWHDRESDAASNPDLELQYEAFGSLSHHPEPEQQIPPSFEDIFGNNLDPQHSTRSRSSSYHLEFDHEAHTPTIEDIFPLAPSITQYPLTLDYGIYDYSTFLSTPERTLEVGLSKYQTSQQSEQHRRRRRPDRYTPTPGTSPRS</sequence>
<name>A0A9D3WG53_9ROSI</name>
<feature type="compositionally biased region" description="Polar residues" evidence="1">
    <location>
        <begin position="239"/>
        <end position="252"/>
    </location>
</feature>
<comment type="caution">
    <text evidence="3">The sequence shown here is derived from an EMBL/GenBank/DDBJ whole genome shotgun (WGS) entry which is preliminary data.</text>
</comment>
<dbReference type="AlphaFoldDB" id="A0A9D3WG53"/>
<dbReference type="Proteomes" id="UP000828251">
    <property type="component" value="Unassembled WGS sequence"/>
</dbReference>